<protein>
    <submittedName>
        <fullName evidence="2">Thioredoxin family protein</fullName>
    </submittedName>
</protein>
<dbReference type="CDD" id="cd02947">
    <property type="entry name" value="TRX_family"/>
    <property type="match status" value="1"/>
</dbReference>
<dbReference type="RefSeq" id="WP_344631714.1">
    <property type="nucleotide sequence ID" value="NZ_BAAATJ010000014.1"/>
</dbReference>
<comment type="caution">
    <text evidence="2">The sequence shown here is derived from an EMBL/GenBank/DDBJ whole genome shotgun (WGS) entry which is preliminary data.</text>
</comment>
<dbReference type="Pfam" id="PF00085">
    <property type="entry name" value="Thioredoxin"/>
    <property type="match status" value="1"/>
</dbReference>
<gene>
    <name evidence="2" type="ORF">GCM10010420_32190</name>
</gene>
<keyword evidence="3" id="KW-1185">Reference proteome</keyword>
<dbReference type="InterPro" id="IPR013766">
    <property type="entry name" value="Thioredoxin_domain"/>
</dbReference>
<accession>A0ABP5VI09</accession>
<name>A0ABP5VI09_9ACTN</name>
<organism evidence="2 3">
    <name type="scientific">Streptomyces glaucosporus</name>
    <dbReference type="NCBI Taxonomy" id="284044"/>
    <lineage>
        <taxon>Bacteria</taxon>
        <taxon>Bacillati</taxon>
        <taxon>Actinomycetota</taxon>
        <taxon>Actinomycetes</taxon>
        <taxon>Kitasatosporales</taxon>
        <taxon>Streptomycetaceae</taxon>
        <taxon>Streptomyces</taxon>
    </lineage>
</organism>
<dbReference type="Gene3D" id="3.40.30.10">
    <property type="entry name" value="Glutaredoxin"/>
    <property type="match status" value="1"/>
</dbReference>
<sequence length="149" mass="15627">MTGLVVCLAVLALAGAFGALRGRRDGRMTVRGRDEGRRLTAGEIGADRLGEKATLVQFSSAFCQPCRATRRVLAEVSGMVGGVAHVEIDAESRLDLVRELGIMRTPTVLVLDASGRIVRRAAGQPRRADVIAALGEAVRPERPGGPAAG</sequence>
<dbReference type="Proteomes" id="UP001500058">
    <property type="component" value="Unassembled WGS sequence"/>
</dbReference>
<dbReference type="InterPro" id="IPR036249">
    <property type="entry name" value="Thioredoxin-like_sf"/>
</dbReference>
<evidence type="ECO:0000313" key="3">
    <source>
        <dbReference type="Proteomes" id="UP001500058"/>
    </source>
</evidence>
<dbReference type="SUPFAM" id="SSF52833">
    <property type="entry name" value="Thioredoxin-like"/>
    <property type="match status" value="1"/>
</dbReference>
<reference evidence="3" key="1">
    <citation type="journal article" date="2019" name="Int. J. Syst. Evol. Microbiol.">
        <title>The Global Catalogue of Microorganisms (GCM) 10K type strain sequencing project: providing services to taxonomists for standard genome sequencing and annotation.</title>
        <authorList>
            <consortium name="The Broad Institute Genomics Platform"/>
            <consortium name="The Broad Institute Genome Sequencing Center for Infectious Disease"/>
            <person name="Wu L."/>
            <person name="Ma J."/>
        </authorList>
    </citation>
    <scope>NUCLEOTIDE SEQUENCE [LARGE SCALE GENOMIC DNA]</scope>
    <source>
        <strain evidence="3">JCM 6921</strain>
    </source>
</reference>
<dbReference type="EMBL" id="BAAATJ010000014">
    <property type="protein sequence ID" value="GAA2402613.1"/>
    <property type="molecule type" value="Genomic_DNA"/>
</dbReference>
<evidence type="ECO:0000313" key="2">
    <source>
        <dbReference type="EMBL" id="GAA2402613.1"/>
    </source>
</evidence>
<proteinExistence type="predicted"/>
<evidence type="ECO:0000259" key="1">
    <source>
        <dbReference type="Pfam" id="PF00085"/>
    </source>
</evidence>
<feature type="domain" description="Thioredoxin" evidence="1">
    <location>
        <begin position="51"/>
        <end position="131"/>
    </location>
</feature>